<dbReference type="Proteomes" id="UP000016843">
    <property type="component" value="Unassembled WGS sequence"/>
</dbReference>
<organism evidence="1 2">
    <name type="scientific">Rhodonellum psychrophilum GCM71 = DSM 17998</name>
    <dbReference type="NCBI Taxonomy" id="1123057"/>
    <lineage>
        <taxon>Bacteria</taxon>
        <taxon>Pseudomonadati</taxon>
        <taxon>Bacteroidota</taxon>
        <taxon>Cytophagia</taxon>
        <taxon>Cytophagales</taxon>
        <taxon>Cytophagaceae</taxon>
        <taxon>Rhodonellum</taxon>
    </lineage>
</organism>
<evidence type="ECO:0000313" key="2">
    <source>
        <dbReference type="Proteomes" id="UP000016843"/>
    </source>
</evidence>
<evidence type="ECO:0000313" key="1">
    <source>
        <dbReference type="EMBL" id="ERM81711.1"/>
    </source>
</evidence>
<name>U5BYI5_9BACT</name>
<protein>
    <submittedName>
        <fullName evidence="1">Uncharacterized protein</fullName>
    </submittedName>
</protein>
<sequence length="62" mass="7255">MFLQELEGKPELFIRIFKGREKNQTIGRVSRLTNMLKSKNRKHRKVIVQLPAGMELLIHKPG</sequence>
<reference evidence="1 2" key="1">
    <citation type="journal article" date="2013" name="Genome Announc.">
        <title>Draft Genome Sequence of the Psychrophilic and Alkaliphilic Rhodonellum psychrophilum Strain GCM71T.</title>
        <authorList>
            <person name="Hauptmann A.L."/>
            <person name="Glaring M.A."/>
            <person name="Hallin P.F."/>
            <person name="Prieme A."/>
            <person name="Stougaard P."/>
        </authorList>
    </citation>
    <scope>NUCLEOTIDE SEQUENCE [LARGE SCALE GENOMIC DNA]</scope>
    <source>
        <strain evidence="1 2">GCM71</strain>
    </source>
</reference>
<accession>U5BYI5</accession>
<dbReference type="EMBL" id="AWXR01000043">
    <property type="protein sequence ID" value="ERM81711.1"/>
    <property type="molecule type" value="Genomic_DNA"/>
</dbReference>
<proteinExistence type="predicted"/>
<keyword evidence="2" id="KW-1185">Reference proteome</keyword>
<gene>
    <name evidence="1" type="ORF">P872_19635</name>
</gene>
<comment type="caution">
    <text evidence="1">The sequence shown here is derived from an EMBL/GenBank/DDBJ whole genome shotgun (WGS) entry which is preliminary data.</text>
</comment>
<dbReference type="AlphaFoldDB" id="U5BYI5"/>